<dbReference type="KEGG" id="evi:Echvi_0213"/>
<evidence type="ECO:0008006" key="3">
    <source>
        <dbReference type="Google" id="ProtNLM"/>
    </source>
</evidence>
<evidence type="ECO:0000313" key="1">
    <source>
        <dbReference type="EMBL" id="AGA76509.1"/>
    </source>
</evidence>
<dbReference type="HOGENOM" id="CLU_171679_0_0_10"/>
<sequence length="104" mass="11677">MKKLALIFIIGAAMYLGTVNTTSNSLHAQTTLHQDSRVEIVPEDLPQKVKESILDDEELKAMPITKAFKVTDMDGTVTYEAHFGMEEETIVKKYDDEGKDITDE</sequence>
<proteinExistence type="predicted"/>
<dbReference type="EMBL" id="CP003346">
    <property type="protein sequence ID" value="AGA76509.1"/>
    <property type="molecule type" value="Genomic_DNA"/>
</dbReference>
<dbReference type="RefSeq" id="WP_015264077.1">
    <property type="nucleotide sequence ID" value="NC_019904.1"/>
</dbReference>
<dbReference type="OrthoDB" id="826125at2"/>
<protein>
    <recommendedName>
        <fullName evidence="3">PepSY domain-containing protein</fullName>
    </recommendedName>
</protein>
<evidence type="ECO:0000313" key="2">
    <source>
        <dbReference type="Proteomes" id="UP000010796"/>
    </source>
</evidence>
<name>L0FRH4_ECHVK</name>
<organism evidence="1 2">
    <name type="scientific">Echinicola vietnamensis (strain DSM 17526 / LMG 23754 / KMM 6221)</name>
    <dbReference type="NCBI Taxonomy" id="926556"/>
    <lineage>
        <taxon>Bacteria</taxon>
        <taxon>Pseudomonadati</taxon>
        <taxon>Bacteroidota</taxon>
        <taxon>Cytophagia</taxon>
        <taxon>Cytophagales</taxon>
        <taxon>Cyclobacteriaceae</taxon>
        <taxon>Echinicola</taxon>
    </lineage>
</organism>
<keyword evidence="2" id="KW-1185">Reference proteome</keyword>
<dbReference type="Proteomes" id="UP000010796">
    <property type="component" value="Chromosome"/>
</dbReference>
<reference evidence="2" key="1">
    <citation type="submission" date="2012-02" db="EMBL/GenBank/DDBJ databases">
        <title>The complete genome of Echinicola vietnamensis DSM 17526.</title>
        <authorList>
            <person name="Lucas S."/>
            <person name="Copeland A."/>
            <person name="Lapidus A."/>
            <person name="Glavina del Rio T."/>
            <person name="Dalin E."/>
            <person name="Tice H."/>
            <person name="Bruce D."/>
            <person name="Goodwin L."/>
            <person name="Pitluck S."/>
            <person name="Peters L."/>
            <person name="Ovchinnikova G."/>
            <person name="Teshima H."/>
            <person name="Kyrpides N."/>
            <person name="Mavromatis K."/>
            <person name="Ivanova N."/>
            <person name="Brettin T."/>
            <person name="Detter J.C."/>
            <person name="Han C."/>
            <person name="Larimer F."/>
            <person name="Land M."/>
            <person name="Hauser L."/>
            <person name="Markowitz V."/>
            <person name="Cheng J.-F."/>
            <person name="Hugenholtz P."/>
            <person name="Woyke T."/>
            <person name="Wu D."/>
            <person name="Brambilla E."/>
            <person name="Klenk H.-P."/>
            <person name="Eisen J.A."/>
        </authorList>
    </citation>
    <scope>NUCLEOTIDE SEQUENCE [LARGE SCALE GENOMIC DNA]</scope>
    <source>
        <strain evidence="2">DSM 17526 / LMG 23754 / KMM 6221</strain>
    </source>
</reference>
<gene>
    <name evidence="1" type="ordered locus">Echvi_0213</name>
</gene>
<dbReference type="AlphaFoldDB" id="L0FRH4"/>
<accession>L0FRH4</accession>